<name>A0A1F5YTN0_9BACT</name>
<comment type="caution">
    <text evidence="3">The sequence shown here is derived from an EMBL/GenBank/DDBJ whole genome shotgun (WGS) entry which is preliminary data.</text>
</comment>
<proteinExistence type="predicted"/>
<evidence type="ECO:0000256" key="2">
    <source>
        <dbReference type="SAM" id="SignalP"/>
    </source>
</evidence>
<dbReference type="AlphaFoldDB" id="A0A1F5YTN0"/>
<feature type="region of interest" description="Disordered" evidence="1">
    <location>
        <begin position="69"/>
        <end position="92"/>
    </location>
</feature>
<gene>
    <name evidence="3" type="ORF">A2W14_00330</name>
</gene>
<dbReference type="EMBL" id="MFJA01000034">
    <property type="protein sequence ID" value="OGG03272.1"/>
    <property type="molecule type" value="Genomic_DNA"/>
</dbReference>
<protein>
    <submittedName>
        <fullName evidence="3">Uncharacterized protein</fullName>
    </submittedName>
</protein>
<keyword evidence="2" id="KW-0732">Signal</keyword>
<sequence>MSIKRRLVTGIATTAILLNTLTPMVFADTTLTISGNGADSDNEIEVKTTQSVQVQQSNDADVHNFVNADASTGGNEADRNTGGDVKIDTGNANSTVNVGNTLNSNSADVDCNTCGGDVTAKISGNGEDSDNEIELGGWKSENGVSILQTNDADVHNYVNADAKTGGNEAERNTGGKVTINTGNAKSDVTVSTVANANSATVGGSSDGSSIEAIISGNGADSDNEIELDPRNSISIWQANDADVHNRVYADAKTGYNEAERNTGGDVKIDTGDATAKVKVNNKVNFNYADADCCELSITAKISGNGEDSDNEIEAKNLSSEIVIAQGGWTKVGHKWLKLGNDADLHNYVGADAKTGKNEVEKTTGVPDDPDEIWTGNAISDVTVTNTANKNVFGADPEWEMPDFSGINLELNFSLGDLLGFLGFHLG</sequence>
<evidence type="ECO:0000256" key="1">
    <source>
        <dbReference type="SAM" id="MobiDB-lite"/>
    </source>
</evidence>
<organism evidence="3 4">
    <name type="scientific">Candidatus Gottesmanbacteria bacterium RBG_16_37_8</name>
    <dbReference type="NCBI Taxonomy" id="1798371"/>
    <lineage>
        <taxon>Bacteria</taxon>
        <taxon>Candidatus Gottesmaniibacteriota</taxon>
    </lineage>
</organism>
<evidence type="ECO:0000313" key="3">
    <source>
        <dbReference type="EMBL" id="OGG03272.1"/>
    </source>
</evidence>
<feature type="signal peptide" evidence="2">
    <location>
        <begin position="1"/>
        <end position="27"/>
    </location>
</feature>
<accession>A0A1F5YTN0</accession>
<dbReference type="STRING" id="1798371.A2W14_00330"/>
<evidence type="ECO:0000313" key="4">
    <source>
        <dbReference type="Proteomes" id="UP000176665"/>
    </source>
</evidence>
<feature type="compositionally biased region" description="Basic and acidic residues" evidence="1">
    <location>
        <begin position="76"/>
        <end position="87"/>
    </location>
</feature>
<reference evidence="3 4" key="1">
    <citation type="journal article" date="2016" name="Nat. Commun.">
        <title>Thousands of microbial genomes shed light on interconnected biogeochemical processes in an aquifer system.</title>
        <authorList>
            <person name="Anantharaman K."/>
            <person name="Brown C.T."/>
            <person name="Hug L.A."/>
            <person name="Sharon I."/>
            <person name="Castelle C.J."/>
            <person name="Probst A.J."/>
            <person name="Thomas B.C."/>
            <person name="Singh A."/>
            <person name="Wilkins M.J."/>
            <person name="Karaoz U."/>
            <person name="Brodie E.L."/>
            <person name="Williams K.H."/>
            <person name="Hubbard S.S."/>
            <person name="Banfield J.F."/>
        </authorList>
    </citation>
    <scope>NUCLEOTIDE SEQUENCE [LARGE SCALE GENOMIC DNA]</scope>
</reference>
<dbReference type="Proteomes" id="UP000176665">
    <property type="component" value="Unassembled WGS sequence"/>
</dbReference>
<feature type="chain" id="PRO_5009522657" evidence="2">
    <location>
        <begin position="28"/>
        <end position="426"/>
    </location>
</feature>